<comment type="caution">
    <text evidence="2">The sequence shown here is derived from an EMBL/GenBank/DDBJ whole genome shotgun (WGS) entry which is preliminary data.</text>
</comment>
<feature type="domain" description="UspA" evidence="1">
    <location>
        <begin position="23"/>
        <end position="144"/>
    </location>
</feature>
<dbReference type="CDD" id="cd00293">
    <property type="entry name" value="USP-like"/>
    <property type="match status" value="1"/>
</dbReference>
<dbReference type="EMBL" id="QMFY01000002">
    <property type="protein sequence ID" value="RAW02012.1"/>
    <property type="molecule type" value="Genomic_DNA"/>
</dbReference>
<name>A0A364Y5B0_9BACT</name>
<dbReference type="SUPFAM" id="SSF52402">
    <property type="entry name" value="Adenine nucleotide alpha hydrolases-like"/>
    <property type="match status" value="1"/>
</dbReference>
<protein>
    <recommendedName>
        <fullName evidence="1">UspA domain-containing protein</fullName>
    </recommendedName>
</protein>
<dbReference type="OrthoDB" id="1522603at2"/>
<evidence type="ECO:0000313" key="3">
    <source>
        <dbReference type="Proteomes" id="UP000251889"/>
    </source>
</evidence>
<dbReference type="Proteomes" id="UP000251889">
    <property type="component" value="Unassembled WGS sequence"/>
</dbReference>
<accession>A0A364Y5B0</accession>
<sequence length="149" mass="16853">MKHREGGPCPVLAGHQKNSGRDYTNIVYASCLNQNERAFAQAVKNTQAMYNSKVHLVRINTPMNFQPDHDVRRIMQEFARKLGLKDFTMNIYNDRSEEEGIQHFASSINADLIAMATLGRTGFAQFLVGSIAEDVVNHLSRHVLRYVTS</sequence>
<evidence type="ECO:0000259" key="1">
    <source>
        <dbReference type="Pfam" id="PF00582"/>
    </source>
</evidence>
<proteinExistence type="predicted"/>
<dbReference type="AlphaFoldDB" id="A0A364Y5B0"/>
<gene>
    <name evidence="2" type="ORF">DQQ10_05505</name>
</gene>
<dbReference type="Pfam" id="PF00582">
    <property type="entry name" value="Usp"/>
    <property type="match status" value="1"/>
</dbReference>
<organism evidence="2 3">
    <name type="scientific">Pseudochryseolinea flava</name>
    <dbReference type="NCBI Taxonomy" id="2059302"/>
    <lineage>
        <taxon>Bacteria</taxon>
        <taxon>Pseudomonadati</taxon>
        <taxon>Bacteroidota</taxon>
        <taxon>Cytophagia</taxon>
        <taxon>Cytophagales</taxon>
        <taxon>Fulvivirgaceae</taxon>
        <taxon>Pseudochryseolinea</taxon>
    </lineage>
</organism>
<keyword evidence="3" id="KW-1185">Reference proteome</keyword>
<evidence type="ECO:0000313" key="2">
    <source>
        <dbReference type="EMBL" id="RAW02012.1"/>
    </source>
</evidence>
<reference evidence="2 3" key="1">
    <citation type="submission" date="2018-06" db="EMBL/GenBank/DDBJ databases">
        <title>Chryseolinea flavus sp. nov., a member of the phylum Bacteroidetes isolated from soil.</title>
        <authorList>
            <person name="Li Y."/>
            <person name="Wang J."/>
        </authorList>
    </citation>
    <scope>NUCLEOTIDE SEQUENCE [LARGE SCALE GENOMIC DNA]</scope>
    <source>
        <strain evidence="2 3">SDU1-6</strain>
    </source>
</reference>
<dbReference type="Gene3D" id="3.40.50.12370">
    <property type="match status" value="1"/>
</dbReference>
<dbReference type="InterPro" id="IPR006016">
    <property type="entry name" value="UspA"/>
</dbReference>